<dbReference type="EMBL" id="MOOB01000053">
    <property type="protein sequence ID" value="OQE79108.1"/>
    <property type="molecule type" value="Genomic_DNA"/>
</dbReference>
<gene>
    <name evidence="1" type="ORF">PENNAL_c0053G09978</name>
</gene>
<keyword evidence="2" id="KW-1185">Reference proteome</keyword>
<comment type="caution">
    <text evidence="1">The sequence shown here is derived from an EMBL/GenBank/DDBJ whole genome shotgun (WGS) entry which is preliminary data.</text>
</comment>
<sequence length="77" mass="8731">MKVKVTNAYETTQHISKYPSPYVAGMLVSMDDGGRYGIRRGTHTPAGKPRQRGQGVLMARHSTEVFLFYETPYIPRQ</sequence>
<protein>
    <submittedName>
        <fullName evidence="1">Uncharacterized protein</fullName>
    </submittedName>
</protein>
<proteinExistence type="predicted"/>
<accession>A0A1V6XVH8</accession>
<evidence type="ECO:0000313" key="1">
    <source>
        <dbReference type="EMBL" id="OQE79108.1"/>
    </source>
</evidence>
<name>A0A1V6XVH8_PENNA</name>
<dbReference type="AlphaFoldDB" id="A0A1V6XVH8"/>
<organism evidence="1 2">
    <name type="scientific">Penicillium nalgiovense</name>
    <dbReference type="NCBI Taxonomy" id="60175"/>
    <lineage>
        <taxon>Eukaryota</taxon>
        <taxon>Fungi</taxon>
        <taxon>Dikarya</taxon>
        <taxon>Ascomycota</taxon>
        <taxon>Pezizomycotina</taxon>
        <taxon>Eurotiomycetes</taxon>
        <taxon>Eurotiomycetidae</taxon>
        <taxon>Eurotiales</taxon>
        <taxon>Aspergillaceae</taxon>
        <taxon>Penicillium</taxon>
    </lineage>
</organism>
<dbReference type="Proteomes" id="UP000191691">
    <property type="component" value="Unassembled WGS sequence"/>
</dbReference>
<reference evidence="2" key="1">
    <citation type="journal article" date="2017" name="Nat. Microbiol.">
        <title>Global analysis of biosynthetic gene clusters reveals vast potential of secondary metabolite production in Penicillium species.</title>
        <authorList>
            <person name="Nielsen J.C."/>
            <person name="Grijseels S."/>
            <person name="Prigent S."/>
            <person name="Ji B."/>
            <person name="Dainat J."/>
            <person name="Nielsen K.F."/>
            <person name="Frisvad J.C."/>
            <person name="Workman M."/>
            <person name="Nielsen J."/>
        </authorList>
    </citation>
    <scope>NUCLEOTIDE SEQUENCE [LARGE SCALE GENOMIC DNA]</scope>
    <source>
        <strain evidence="2">IBT 13039</strain>
    </source>
</reference>
<evidence type="ECO:0000313" key="2">
    <source>
        <dbReference type="Proteomes" id="UP000191691"/>
    </source>
</evidence>